<protein>
    <recommendedName>
        <fullName evidence="6">PNPLA domain-containing protein</fullName>
    </recommendedName>
</protein>
<dbReference type="InterPro" id="IPR050301">
    <property type="entry name" value="NTE"/>
</dbReference>
<evidence type="ECO:0000313" key="7">
    <source>
        <dbReference type="EMBL" id="CAD8753759.1"/>
    </source>
</evidence>
<dbReference type="InterPro" id="IPR021771">
    <property type="entry name" value="Triacylglycerol_lipase_N"/>
</dbReference>
<dbReference type="GO" id="GO:0016042">
    <property type="term" value="P:lipid catabolic process"/>
    <property type="evidence" value="ECO:0007669"/>
    <property type="project" value="UniProtKB-UniRule"/>
</dbReference>
<evidence type="ECO:0000256" key="3">
    <source>
        <dbReference type="ARBA" id="ARBA00023098"/>
    </source>
</evidence>
<feature type="domain" description="PNPLA" evidence="6">
    <location>
        <begin position="224"/>
        <end position="418"/>
    </location>
</feature>
<dbReference type="EMBL" id="HBFK01033390">
    <property type="protein sequence ID" value="CAD8753759.1"/>
    <property type="molecule type" value="Transcribed_RNA"/>
</dbReference>
<dbReference type="PANTHER" id="PTHR14226:SF10">
    <property type="entry name" value="TRIACYLGLYCEROL LIPASE 4-RELATED"/>
    <property type="match status" value="1"/>
</dbReference>
<evidence type="ECO:0000256" key="5">
    <source>
        <dbReference type="SAM" id="MobiDB-lite"/>
    </source>
</evidence>
<keyword evidence="2 4" id="KW-0442">Lipid degradation</keyword>
<dbReference type="SUPFAM" id="SSF52151">
    <property type="entry name" value="FabD/lysophospholipase-like"/>
    <property type="match status" value="1"/>
</dbReference>
<dbReference type="PANTHER" id="PTHR14226">
    <property type="entry name" value="NEUROPATHY TARGET ESTERASE/SWISS CHEESE D.MELANOGASTER"/>
    <property type="match status" value="1"/>
</dbReference>
<keyword evidence="1 4" id="KW-0378">Hydrolase</keyword>
<dbReference type="Pfam" id="PF01734">
    <property type="entry name" value="Patatin"/>
    <property type="match status" value="1"/>
</dbReference>
<dbReference type="PROSITE" id="PS51635">
    <property type="entry name" value="PNPLA"/>
    <property type="match status" value="1"/>
</dbReference>
<proteinExistence type="predicted"/>
<evidence type="ECO:0000256" key="2">
    <source>
        <dbReference type="ARBA" id="ARBA00022963"/>
    </source>
</evidence>
<feature type="active site" description="Proton acceptor" evidence="4">
    <location>
        <position position="405"/>
    </location>
</feature>
<name>A0A7S0Y2U0_HEMAN</name>
<feature type="short sequence motif" description="GXSXG" evidence="4">
    <location>
        <begin position="255"/>
        <end position="259"/>
    </location>
</feature>
<keyword evidence="3 4" id="KW-0443">Lipid metabolism</keyword>
<gene>
    <name evidence="7" type="ORF">HAND1043_LOCUS20266</name>
</gene>
<feature type="active site" description="Nucleophile" evidence="4">
    <location>
        <position position="257"/>
    </location>
</feature>
<accession>A0A7S0Y2U0</accession>
<organism evidence="7">
    <name type="scientific">Hemiselmis andersenii</name>
    <name type="common">Cryptophyte alga</name>
    <dbReference type="NCBI Taxonomy" id="464988"/>
    <lineage>
        <taxon>Eukaryota</taxon>
        <taxon>Cryptophyceae</taxon>
        <taxon>Cryptomonadales</taxon>
        <taxon>Hemiselmidaceae</taxon>
        <taxon>Hemiselmis</taxon>
    </lineage>
</organism>
<comment type="caution">
    <text evidence="4">Lacks conserved residue(s) required for the propagation of feature annotation.</text>
</comment>
<dbReference type="InterPro" id="IPR002641">
    <property type="entry name" value="PNPLA_dom"/>
</dbReference>
<evidence type="ECO:0000259" key="6">
    <source>
        <dbReference type="PROSITE" id="PS51635"/>
    </source>
</evidence>
<dbReference type="InterPro" id="IPR016035">
    <property type="entry name" value="Acyl_Trfase/lysoPLipase"/>
</dbReference>
<dbReference type="Pfam" id="PF11815">
    <property type="entry name" value="DUF3336"/>
    <property type="match status" value="1"/>
</dbReference>
<sequence length="682" mass="74546">MGQAAVEEPAQGLGAHGKVTTKGSVGTLDAGKRLAMRLPGWGLASAVAEWVWGARSAKQAAGKEGIGIREGASRRSKGETQSQISMWYKKMESATCYEEWLDAASTLDELEGSNTWKAEDESPYYDSELIRQRLQEMQRSCAEQDMPAIIASLRSGLVRNLGGIGDPRLHDETHVGTKNLIRKHQTVLTRLLWEIANAPQDVIPLEKRLEFFTESRHALGKTALMLSGGASLGMYHFGILKALSAQKLLPRVISGSSAGAIVAAIVGGRTNEEMAELFDDTSRIRLEFFGNPVGSLERKLKRIFQTGHLMDVSKLQKVLIDNIGHVTFHEAYERTGRIINITVSPGNSFEKPRILNYLTSPNVLMWSAASASCALPGLFEAVELLCKNAEGEHVPYHISNVTWTDGSLQSDLPTARLQELFNINYFIVSQTNPHAIPFVQKAQRDIAKRPKHRTQPSITQRLASAALYMVKSEILHRCSQGIQLGIVPSFLGGLLNQKYVGDVTIVPPLSLSGYARVISNPTSSSLAEFVRIGEKRTWPSIALIRSQCELEIVLDQCVRKLAAEAQRQAAMGAPVETSPGRRRARHTHLDLNNFFGTSSVLHGSAADNMTGFQADVVQNIIAQDEHEEQAETHGEHANPGGADIAHMDVHELQTEDFVTMMRHGSADSLGSEGSGRGGKAAR</sequence>
<dbReference type="Gene3D" id="3.40.1090.10">
    <property type="entry name" value="Cytosolic phospholipase A2 catalytic domain"/>
    <property type="match status" value="2"/>
</dbReference>
<evidence type="ECO:0000256" key="1">
    <source>
        <dbReference type="ARBA" id="ARBA00022801"/>
    </source>
</evidence>
<dbReference type="AlphaFoldDB" id="A0A7S0Y2U0"/>
<reference evidence="7" key="1">
    <citation type="submission" date="2021-01" db="EMBL/GenBank/DDBJ databases">
        <authorList>
            <person name="Corre E."/>
            <person name="Pelletier E."/>
            <person name="Niang G."/>
            <person name="Scheremetjew M."/>
            <person name="Finn R."/>
            <person name="Kale V."/>
            <person name="Holt S."/>
            <person name="Cochrane G."/>
            <person name="Meng A."/>
            <person name="Brown T."/>
            <person name="Cohen L."/>
        </authorList>
    </citation>
    <scope>NUCLEOTIDE SEQUENCE</scope>
    <source>
        <strain evidence="7">CCMP441</strain>
    </source>
</reference>
<evidence type="ECO:0000256" key="4">
    <source>
        <dbReference type="PROSITE-ProRule" id="PRU01161"/>
    </source>
</evidence>
<feature type="region of interest" description="Disordered" evidence="5">
    <location>
        <begin position="1"/>
        <end position="24"/>
    </location>
</feature>
<dbReference type="GO" id="GO:0004806">
    <property type="term" value="F:triacylglycerol lipase activity"/>
    <property type="evidence" value="ECO:0007669"/>
    <property type="project" value="InterPro"/>
</dbReference>